<protein>
    <submittedName>
        <fullName evidence="1">Uncharacterized protein</fullName>
    </submittedName>
</protein>
<name>A0AAV2DWC8_9ROSI</name>
<evidence type="ECO:0000313" key="1">
    <source>
        <dbReference type="EMBL" id="CAL1377789.1"/>
    </source>
</evidence>
<proteinExistence type="predicted"/>
<reference evidence="1 2" key="1">
    <citation type="submission" date="2024-04" db="EMBL/GenBank/DDBJ databases">
        <authorList>
            <person name="Fracassetti M."/>
        </authorList>
    </citation>
    <scope>NUCLEOTIDE SEQUENCE [LARGE SCALE GENOMIC DNA]</scope>
</reference>
<organism evidence="1 2">
    <name type="scientific">Linum trigynum</name>
    <dbReference type="NCBI Taxonomy" id="586398"/>
    <lineage>
        <taxon>Eukaryota</taxon>
        <taxon>Viridiplantae</taxon>
        <taxon>Streptophyta</taxon>
        <taxon>Embryophyta</taxon>
        <taxon>Tracheophyta</taxon>
        <taxon>Spermatophyta</taxon>
        <taxon>Magnoliopsida</taxon>
        <taxon>eudicotyledons</taxon>
        <taxon>Gunneridae</taxon>
        <taxon>Pentapetalae</taxon>
        <taxon>rosids</taxon>
        <taxon>fabids</taxon>
        <taxon>Malpighiales</taxon>
        <taxon>Linaceae</taxon>
        <taxon>Linum</taxon>
    </lineage>
</organism>
<keyword evidence="2" id="KW-1185">Reference proteome</keyword>
<gene>
    <name evidence="1" type="ORF">LTRI10_LOCUS19415</name>
</gene>
<accession>A0AAV2DWC8</accession>
<dbReference type="AlphaFoldDB" id="A0AAV2DWC8"/>
<dbReference type="EMBL" id="OZ034816">
    <property type="protein sequence ID" value="CAL1377789.1"/>
    <property type="molecule type" value="Genomic_DNA"/>
</dbReference>
<sequence>MEEAVMGYTKLIISQLDCFRTSLNRRLDEICEINEYNCKKFCQLLIKPVLRLKVLAKDGVDPPFYWGYECSKLQCLYYSATVRQLIVSDIKQLPIHTVTLETASEARPCHNVKVGGEPLTTYVFPQACPTPLPFMPMKPDECQPLGG</sequence>
<evidence type="ECO:0000313" key="2">
    <source>
        <dbReference type="Proteomes" id="UP001497516"/>
    </source>
</evidence>
<dbReference type="Proteomes" id="UP001497516">
    <property type="component" value="Chromosome 3"/>
</dbReference>